<sequence>MQNSFFLVECFNLLYTCKSLKTNRYRISLILFEFLRIRNKNTYISKMSANLDKSLDEIIGSSRPGGNRARVGGTRGNGPKRVGKQVNTQRRNIPNRNGPIRKNVRPPPNAVARVAKLLDTSREVKVNVEGLPRDIKQDAVREFFASQVGGVQRVLLSYNERGQSTGMANITFKNGDLARRAVERFNGSPIDGGRSRLRLNLIVDPNQRPSRSLADRIKAMPQKSGNAPRPVKRGPNRKAAMVKTQNKQKRERPAKKSLEDLDKEMADYFEKK</sequence>
<dbReference type="PANTHER" id="PTHR19965">
    <property type="entry name" value="RNA AND EXPORT FACTOR BINDING PROTEIN"/>
    <property type="match status" value="1"/>
</dbReference>
<accession>A0ABN8VKR5</accession>
<dbReference type="Gene3D" id="3.30.70.330">
    <property type="match status" value="1"/>
</dbReference>
<organism evidence="5 6">
    <name type="scientific">Saccharomyces eubayanus</name>
    <name type="common">Yeast</name>
    <dbReference type="NCBI Taxonomy" id="1080349"/>
    <lineage>
        <taxon>Eukaryota</taxon>
        <taxon>Fungi</taxon>
        <taxon>Dikarya</taxon>
        <taxon>Ascomycota</taxon>
        <taxon>Saccharomycotina</taxon>
        <taxon>Saccharomycetes</taxon>
        <taxon>Saccharomycetales</taxon>
        <taxon>Saccharomycetaceae</taxon>
        <taxon>Saccharomyces</taxon>
    </lineage>
</organism>
<keyword evidence="1 2" id="KW-0694">RNA-binding</keyword>
<feature type="region of interest" description="Disordered" evidence="3">
    <location>
        <begin position="218"/>
        <end position="272"/>
    </location>
</feature>
<dbReference type="InterPro" id="IPR035979">
    <property type="entry name" value="RBD_domain_sf"/>
</dbReference>
<dbReference type="InterPro" id="IPR034357">
    <property type="entry name" value="Yra1/Mlo3_RRM"/>
</dbReference>
<dbReference type="PANTHER" id="PTHR19965:SF35">
    <property type="entry name" value="RNA ANNEALING PROTEIN YRA1"/>
    <property type="match status" value="1"/>
</dbReference>
<keyword evidence="6" id="KW-1185">Reference proteome</keyword>
<evidence type="ECO:0000313" key="6">
    <source>
        <dbReference type="Proteomes" id="UP001152964"/>
    </source>
</evidence>
<dbReference type="PROSITE" id="PS50102">
    <property type="entry name" value="RRM"/>
    <property type="match status" value="1"/>
</dbReference>
<protein>
    <recommendedName>
        <fullName evidence="4">RRM domain-containing protein</fullName>
    </recommendedName>
</protein>
<dbReference type="InterPro" id="IPR000504">
    <property type="entry name" value="RRM_dom"/>
</dbReference>
<dbReference type="InterPro" id="IPR012677">
    <property type="entry name" value="Nucleotide-bd_a/b_plait_sf"/>
</dbReference>
<feature type="compositionally biased region" description="Basic and acidic residues" evidence="3">
    <location>
        <begin position="254"/>
        <end position="272"/>
    </location>
</feature>
<feature type="region of interest" description="Disordered" evidence="3">
    <location>
        <begin position="62"/>
        <end position="107"/>
    </location>
</feature>
<dbReference type="SUPFAM" id="SSF54928">
    <property type="entry name" value="RNA-binding domain, RBD"/>
    <property type="match status" value="1"/>
</dbReference>
<dbReference type="EMBL" id="OX291492">
    <property type="protein sequence ID" value="CAI1851064.1"/>
    <property type="molecule type" value="Genomic_DNA"/>
</dbReference>
<evidence type="ECO:0000256" key="2">
    <source>
        <dbReference type="PROSITE-ProRule" id="PRU00176"/>
    </source>
</evidence>
<dbReference type="SMART" id="SM00360">
    <property type="entry name" value="RRM"/>
    <property type="match status" value="1"/>
</dbReference>
<dbReference type="CDD" id="cd12267">
    <property type="entry name" value="RRM_YRA1_MLO3"/>
    <property type="match status" value="1"/>
</dbReference>
<feature type="compositionally biased region" description="Low complexity" evidence="3">
    <location>
        <begin position="90"/>
        <end position="101"/>
    </location>
</feature>
<reference evidence="5" key="1">
    <citation type="submission" date="2022-08" db="EMBL/GenBank/DDBJ databases">
        <authorList>
            <person name="Byrne P K."/>
        </authorList>
    </citation>
    <scope>NUCLEOTIDE SEQUENCE</scope>
    <source>
        <strain evidence="5">UCD650</strain>
    </source>
</reference>
<evidence type="ECO:0000259" key="4">
    <source>
        <dbReference type="PROSITE" id="PS50102"/>
    </source>
</evidence>
<dbReference type="Pfam" id="PF00076">
    <property type="entry name" value="RRM_1"/>
    <property type="match status" value="1"/>
</dbReference>
<gene>
    <name evidence="5" type="primary">U6500B04890</name>
    <name evidence="5" type="ORF">SEUBUCD650_0B04890</name>
</gene>
<proteinExistence type="predicted"/>
<dbReference type="InterPro" id="IPR051229">
    <property type="entry name" value="ALYREF_mRNA_export"/>
</dbReference>
<dbReference type="Proteomes" id="UP001152964">
    <property type="component" value="Chromosome 2"/>
</dbReference>
<evidence type="ECO:0000256" key="3">
    <source>
        <dbReference type="SAM" id="MobiDB-lite"/>
    </source>
</evidence>
<feature type="domain" description="RRM" evidence="4">
    <location>
        <begin position="124"/>
        <end position="204"/>
    </location>
</feature>
<evidence type="ECO:0000313" key="5">
    <source>
        <dbReference type="EMBL" id="CAI1851064.1"/>
    </source>
</evidence>
<evidence type="ECO:0000256" key="1">
    <source>
        <dbReference type="ARBA" id="ARBA00022884"/>
    </source>
</evidence>
<name>A0ABN8VKR5_SACEU</name>